<gene>
    <name evidence="2" type="ORF">IHE70_16515</name>
</gene>
<feature type="transmembrane region" description="Helical" evidence="1">
    <location>
        <begin position="298"/>
        <end position="321"/>
    </location>
</feature>
<dbReference type="RefSeq" id="WP_192361618.1">
    <property type="nucleotide sequence ID" value="NZ_CP119182.1"/>
</dbReference>
<reference evidence="2" key="1">
    <citation type="submission" date="2020-09" db="EMBL/GenBank/DDBJ databases">
        <title>Streptomyces canutascabiei sp. nov., which causes potato common scab and is distributed across the world.</title>
        <authorList>
            <person name="Nguyen H.P."/>
            <person name="Weisberg A.J."/>
            <person name="Chang J.H."/>
            <person name="Clarke C.R."/>
        </authorList>
    </citation>
    <scope>NUCLEOTIDE SEQUENCE</scope>
    <source>
        <strain evidence="2">ID-01-6.2a</strain>
    </source>
</reference>
<keyword evidence="1" id="KW-0472">Membrane</keyword>
<keyword evidence="1" id="KW-0812">Transmembrane</keyword>
<feature type="transmembrane region" description="Helical" evidence="1">
    <location>
        <begin position="201"/>
        <end position="219"/>
    </location>
</feature>
<accession>A0A927L3S0</accession>
<evidence type="ECO:0000313" key="2">
    <source>
        <dbReference type="EMBL" id="MBD9724789.1"/>
    </source>
</evidence>
<comment type="caution">
    <text evidence="2">The sequence shown here is derived from an EMBL/GenBank/DDBJ whole genome shotgun (WGS) entry which is preliminary data.</text>
</comment>
<dbReference type="Proteomes" id="UP000661025">
    <property type="component" value="Unassembled WGS sequence"/>
</dbReference>
<feature type="transmembrane region" description="Helical" evidence="1">
    <location>
        <begin position="176"/>
        <end position="194"/>
    </location>
</feature>
<evidence type="ECO:0000313" key="3">
    <source>
        <dbReference type="Proteomes" id="UP000661025"/>
    </source>
</evidence>
<feature type="transmembrane region" description="Helical" evidence="1">
    <location>
        <begin position="32"/>
        <end position="51"/>
    </location>
</feature>
<dbReference type="AlphaFoldDB" id="A0A927L3S0"/>
<dbReference type="GeneID" id="79932601"/>
<evidence type="ECO:0000256" key="1">
    <source>
        <dbReference type="SAM" id="Phobius"/>
    </source>
</evidence>
<organism evidence="2 3">
    <name type="scientific">Streptomyces caniscabiei</name>
    <dbReference type="NCBI Taxonomy" id="2746961"/>
    <lineage>
        <taxon>Bacteria</taxon>
        <taxon>Bacillati</taxon>
        <taxon>Actinomycetota</taxon>
        <taxon>Actinomycetes</taxon>
        <taxon>Kitasatosporales</taxon>
        <taxon>Streptomycetaceae</taxon>
        <taxon>Streptomyces</taxon>
    </lineage>
</organism>
<sequence>MSTETLTTTPPAGTAARGGLTWTVWRVHRPALLVWSAYVLLMVGWMLWLQYVTGAEIRAERAACRKLENGCIDLGSAFDYDSAMSSIGTLIAYSSYAVAAWAGASLTGLELERGTAQLAWTQSVTPVRWLTVKLAVPAAALTVGMAVLVPVYRWAWSTNRDLRGDEWYDTDPFLNRGPAVLAYALCALAVGALVGIVLRRALPALTVTLGFMVAFHLWFGERFDELWPSTTLRGTAASRLPMTADQLELGAVTASGARVNDLSCFDAETDSYYTTCMSGKGFTDLYAEVHPASHFWPLHLVATGIILVVGVLATAAAYWLLRRRTR</sequence>
<protein>
    <submittedName>
        <fullName evidence="2">ABC transporter permease</fullName>
    </submittedName>
</protein>
<feature type="transmembrane region" description="Helical" evidence="1">
    <location>
        <begin position="134"/>
        <end position="156"/>
    </location>
</feature>
<name>A0A927L3S0_9ACTN</name>
<keyword evidence="1" id="KW-1133">Transmembrane helix</keyword>
<proteinExistence type="predicted"/>
<dbReference type="EMBL" id="JACYXT010000006">
    <property type="protein sequence ID" value="MBD9724789.1"/>
    <property type="molecule type" value="Genomic_DNA"/>
</dbReference>